<keyword evidence="3" id="KW-0804">Transcription</keyword>
<dbReference type="InterPro" id="IPR018060">
    <property type="entry name" value="HTH_AraC"/>
</dbReference>
<keyword evidence="6" id="KW-1185">Reference proteome</keyword>
<dbReference type="PROSITE" id="PS00041">
    <property type="entry name" value="HTH_ARAC_FAMILY_1"/>
    <property type="match status" value="1"/>
</dbReference>
<dbReference type="SUPFAM" id="SSF52317">
    <property type="entry name" value="Class I glutamine amidotransferase-like"/>
    <property type="match status" value="1"/>
</dbReference>
<dbReference type="PROSITE" id="PS01124">
    <property type="entry name" value="HTH_ARAC_FAMILY_2"/>
    <property type="match status" value="1"/>
</dbReference>
<dbReference type="Gene3D" id="1.10.10.60">
    <property type="entry name" value="Homeodomain-like"/>
    <property type="match status" value="1"/>
</dbReference>
<organism evidence="5 6">
    <name type="scientific">Umezawaea tangerina</name>
    <dbReference type="NCBI Taxonomy" id="84725"/>
    <lineage>
        <taxon>Bacteria</taxon>
        <taxon>Bacillati</taxon>
        <taxon>Actinomycetota</taxon>
        <taxon>Actinomycetes</taxon>
        <taxon>Pseudonocardiales</taxon>
        <taxon>Pseudonocardiaceae</taxon>
        <taxon>Umezawaea</taxon>
    </lineage>
</organism>
<dbReference type="GO" id="GO:0043565">
    <property type="term" value="F:sequence-specific DNA binding"/>
    <property type="evidence" value="ECO:0007669"/>
    <property type="project" value="InterPro"/>
</dbReference>
<evidence type="ECO:0000313" key="6">
    <source>
        <dbReference type="Proteomes" id="UP000239494"/>
    </source>
</evidence>
<comment type="caution">
    <text evidence="5">The sequence shown here is derived from an EMBL/GenBank/DDBJ whole genome shotgun (WGS) entry which is preliminary data.</text>
</comment>
<dbReference type="SMART" id="SM00342">
    <property type="entry name" value="HTH_ARAC"/>
    <property type="match status" value="1"/>
</dbReference>
<evidence type="ECO:0000256" key="1">
    <source>
        <dbReference type="ARBA" id="ARBA00023015"/>
    </source>
</evidence>
<evidence type="ECO:0000313" key="5">
    <source>
        <dbReference type="EMBL" id="PRY38036.1"/>
    </source>
</evidence>
<dbReference type="AlphaFoldDB" id="A0A2T0SX91"/>
<dbReference type="CDD" id="cd03137">
    <property type="entry name" value="GATase1_AraC_1"/>
    <property type="match status" value="1"/>
</dbReference>
<accession>A0A2T0SX91</accession>
<dbReference type="Gene3D" id="3.40.50.880">
    <property type="match status" value="1"/>
</dbReference>
<evidence type="ECO:0000256" key="3">
    <source>
        <dbReference type="ARBA" id="ARBA00023163"/>
    </source>
</evidence>
<dbReference type="SUPFAM" id="SSF46689">
    <property type="entry name" value="Homeodomain-like"/>
    <property type="match status" value="2"/>
</dbReference>
<dbReference type="PANTHER" id="PTHR43130:SF3">
    <property type="entry name" value="HTH-TYPE TRANSCRIPTIONAL REGULATOR RV1931C"/>
    <property type="match status" value="1"/>
</dbReference>
<evidence type="ECO:0000259" key="4">
    <source>
        <dbReference type="PROSITE" id="PS01124"/>
    </source>
</evidence>
<dbReference type="InterPro" id="IPR029062">
    <property type="entry name" value="Class_I_gatase-like"/>
</dbReference>
<dbReference type="EMBL" id="PVTF01000009">
    <property type="protein sequence ID" value="PRY38036.1"/>
    <property type="molecule type" value="Genomic_DNA"/>
</dbReference>
<name>A0A2T0SX91_9PSEU</name>
<gene>
    <name evidence="5" type="ORF">CLV43_109256</name>
</gene>
<reference evidence="5 6" key="1">
    <citation type="submission" date="2018-03" db="EMBL/GenBank/DDBJ databases">
        <title>Genomic Encyclopedia of Archaeal and Bacterial Type Strains, Phase II (KMG-II): from individual species to whole genera.</title>
        <authorList>
            <person name="Goeker M."/>
        </authorList>
    </citation>
    <scope>NUCLEOTIDE SEQUENCE [LARGE SCALE GENOMIC DNA]</scope>
    <source>
        <strain evidence="5 6">DSM 44720</strain>
    </source>
</reference>
<dbReference type="InterPro" id="IPR002818">
    <property type="entry name" value="DJ-1/PfpI"/>
</dbReference>
<protein>
    <submittedName>
        <fullName evidence="5">AraC family transcriptional regulator with amidase-like domain</fullName>
    </submittedName>
</protein>
<keyword evidence="1" id="KW-0805">Transcription regulation</keyword>
<proteinExistence type="predicted"/>
<dbReference type="InterPro" id="IPR052158">
    <property type="entry name" value="INH-QAR"/>
</dbReference>
<dbReference type="Proteomes" id="UP000239494">
    <property type="component" value="Unassembled WGS sequence"/>
</dbReference>
<keyword evidence="2" id="KW-0238">DNA-binding</keyword>
<dbReference type="InterPro" id="IPR009057">
    <property type="entry name" value="Homeodomain-like_sf"/>
</dbReference>
<sequence length="327" mass="35119">MQTFGGITGLFYVVAMHTVAVLALEQVVPFDLGTPLEVFGRARLPDGRPAYRVRVCAAEPVVDAGLFTITARCGLDGLADADTIIVPGTATVTRPVPEPVLDALRAAAAAGTRIASICSGTFTLAAAGLLDGMRATTHWAAAAMLAQLHPEVDVDPDVLYVDNGSILTSAGAAAGLDLCLHLIRRDHGSAVAADAARLSVMPLEREGGQAQFIVNEPPPTPQGSVLEPVLRWMQDNVERDLTLDDIARHSGMSTRTLLRRFREQTGSTPLQWLHRARVRQAQFLLETTGHTVDRIALQVGFGSPTSFRDRFKRVTGVSPQAYRHAFQ</sequence>
<evidence type="ECO:0000256" key="2">
    <source>
        <dbReference type="ARBA" id="ARBA00023125"/>
    </source>
</evidence>
<dbReference type="Pfam" id="PF01965">
    <property type="entry name" value="DJ-1_PfpI"/>
    <property type="match status" value="1"/>
</dbReference>
<dbReference type="PANTHER" id="PTHR43130">
    <property type="entry name" value="ARAC-FAMILY TRANSCRIPTIONAL REGULATOR"/>
    <property type="match status" value="1"/>
</dbReference>
<feature type="domain" description="HTH araC/xylS-type" evidence="4">
    <location>
        <begin position="227"/>
        <end position="325"/>
    </location>
</feature>
<dbReference type="InterPro" id="IPR018062">
    <property type="entry name" value="HTH_AraC-typ_CS"/>
</dbReference>
<dbReference type="GO" id="GO:0003700">
    <property type="term" value="F:DNA-binding transcription factor activity"/>
    <property type="evidence" value="ECO:0007669"/>
    <property type="project" value="InterPro"/>
</dbReference>
<dbReference type="Pfam" id="PF12833">
    <property type="entry name" value="HTH_18"/>
    <property type="match status" value="1"/>
</dbReference>